<evidence type="ECO:0000313" key="1">
    <source>
        <dbReference type="EMBL" id="MQR01281.1"/>
    </source>
</evidence>
<gene>
    <name evidence="1" type="ORF">GEV47_11405</name>
</gene>
<dbReference type="RefSeq" id="WP_153234913.1">
    <property type="nucleotide sequence ID" value="NZ_WINI01000006.1"/>
</dbReference>
<dbReference type="AlphaFoldDB" id="A0A843YVF6"/>
<sequence>MKLPLPVLRYLIIPFFVQTLSIARADDHDAHSLPAISAEPAAQLFVDAPLPGPLAKGLVVVPFRTEHAKIVPVYGEAATHVVPRISHLHITLDHASWHWLQTNDEPIVIQGLSHGPHQLMVELADANHHQLAMQTVGFAIP</sequence>
<dbReference type="Pfam" id="PF19625">
    <property type="entry name" value="DUF6130"/>
    <property type="match status" value="1"/>
</dbReference>
<reference evidence="1 2" key="1">
    <citation type="submission" date="2019-10" db="EMBL/GenBank/DDBJ databases">
        <title>Glaciimonas soli sp. nov., a psychrophilic bacterium isolated from the forest soil of a high elevation mountain in Taiwan.</title>
        <authorList>
            <person name="Wang L.-T."/>
            <person name="Shieh W.Y."/>
        </authorList>
    </citation>
    <scope>NUCLEOTIDE SEQUENCE [LARGE SCALE GENOMIC DNA]</scope>
    <source>
        <strain evidence="1 2">GS1</strain>
    </source>
</reference>
<dbReference type="InterPro" id="IPR046133">
    <property type="entry name" value="DUF6130"/>
</dbReference>
<dbReference type="EMBL" id="WINI01000006">
    <property type="protein sequence ID" value="MQR01281.1"/>
    <property type="molecule type" value="Genomic_DNA"/>
</dbReference>
<comment type="caution">
    <text evidence="1">The sequence shown here is derived from an EMBL/GenBank/DDBJ whole genome shotgun (WGS) entry which is preliminary data.</text>
</comment>
<dbReference type="OrthoDB" id="1493962at2"/>
<protein>
    <recommendedName>
        <fullName evidence="3">DUF4399 domain-containing protein</fullName>
    </recommendedName>
</protein>
<accession>A0A843YVF6</accession>
<name>A0A843YVF6_9BURK</name>
<evidence type="ECO:0008006" key="3">
    <source>
        <dbReference type="Google" id="ProtNLM"/>
    </source>
</evidence>
<keyword evidence="2" id="KW-1185">Reference proteome</keyword>
<proteinExistence type="predicted"/>
<evidence type="ECO:0000313" key="2">
    <source>
        <dbReference type="Proteomes" id="UP000451565"/>
    </source>
</evidence>
<dbReference type="Proteomes" id="UP000451565">
    <property type="component" value="Unassembled WGS sequence"/>
</dbReference>
<organism evidence="1 2">
    <name type="scientific">Glaciimonas soli</name>
    <dbReference type="NCBI Taxonomy" id="2590999"/>
    <lineage>
        <taxon>Bacteria</taxon>
        <taxon>Pseudomonadati</taxon>
        <taxon>Pseudomonadota</taxon>
        <taxon>Betaproteobacteria</taxon>
        <taxon>Burkholderiales</taxon>
        <taxon>Oxalobacteraceae</taxon>
        <taxon>Glaciimonas</taxon>
    </lineage>
</organism>